<sequence>MSNAIVPWTDQERMASAIAKSNLFGLKSADQVLALMAVAQAEGRHPGSVARDYHIIQGRPALRADAMLARFQQAGGTVHWLKYADDEVKAEFSHPQGGSLTLSWTLKQAKEIGLAGKDNWKNYPRAMLRARVISEGIRTVYPGVLTGEYTPEEVMDFQPPRLQPQIEVLEGEPLKEGIALYVPDADGSVKVYKWCAGEDEWRDTYLDLLEKIRNAKKVSDAEKGEKLHYLKEMNEETIARLFGDETTEVENG</sequence>
<reference evidence="1" key="1">
    <citation type="submission" date="2020-04" db="EMBL/GenBank/DDBJ databases">
        <authorList>
            <person name="Chiriac C."/>
            <person name="Salcher M."/>
            <person name="Ghai R."/>
            <person name="Kavagutti S V."/>
        </authorList>
    </citation>
    <scope>NUCLEOTIDE SEQUENCE</scope>
</reference>
<accession>A0A6J5L1W0</accession>
<dbReference type="EMBL" id="LR796213">
    <property type="protein sequence ID" value="CAB4127612.1"/>
    <property type="molecule type" value="Genomic_DNA"/>
</dbReference>
<protein>
    <submittedName>
        <fullName evidence="1">Uncharacterized protein</fullName>
    </submittedName>
</protein>
<evidence type="ECO:0000313" key="1">
    <source>
        <dbReference type="EMBL" id="CAB4127612.1"/>
    </source>
</evidence>
<proteinExistence type="predicted"/>
<name>A0A6J5L1W0_9CAUD</name>
<gene>
    <name evidence="1" type="ORF">UFOVP95_37</name>
</gene>
<organism evidence="1">
    <name type="scientific">uncultured Caudovirales phage</name>
    <dbReference type="NCBI Taxonomy" id="2100421"/>
    <lineage>
        <taxon>Viruses</taxon>
        <taxon>Duplodnaviria</taxon>
        <taxon>Heunggongvirae</taxon>
        <taxon>Uroviricota</taxon>
        <taxon>Caudoviricetes</taxon>
        <taxon>Peduoviridae</taxon>
        <taxon>Maltschvirus</taxon>
        <taxon>Maltschvirus maltsch</taxon>
    </lineage>
</organism>